<feature type="compositionally biased region" description="Polar residues" evidence="1">
    <location>
        <begin position="1184"/>
        <end position="1201"/>
    </location>
</feature>
<feature type="compositionally biased region" description="Polar residues" evidence="1">
    <location>
        <begin position="488"/>
        <end position="501"/>
    </location>
</feature>
<feature type="region of interest" description="Disordered" evidence="1">
    <location>
        <begin position="712"/>
        <end position="733"/>
    </location>
</feature>
<dbReference type="PROSITE" id="PS50309">
    <property type="entry name" value="DC"/>
    <property type="match status" value="2"/>
</dbReference>
<feature type="region of interest" description="Disordered" evidence="1">
    <location>
        <begin position="1170"/>
        <end position="1210"/>
    </location>
</feature>
<feature type="compositionally biased region" description="Polar residues" evidence="1">
    <location>
        <begin position="457"/>
        <end position="476"/>
    </location>
</feature>
<reference evidence="3" key="1">
    <citation type="submission" date="2020-08" db="EMBL/GenBank/DDBJ databases">
        <title>Genome sequencing and assembly of the red palm weevil Rhynchophorus ferrugineus.</title>
        <authorList>
            <person name="Dias G.B."/>
            <person name="Bergman C.M."/>
            <person name="Manee M."/>
        </authorList>
    </citation>
    <scope>NUCLEOTIDE SEQUENCE</scope>
    <source>
        <strain evidence="3">AA-2017</strain>
        <tissue evidence="3">Whole larva</tissue>
    </source>
</reference>
<proteinExistence type="predicted"/>
<feature type="compositionally biased region" description="Basic and acidic residues" evidence="1">
    <location>
        <begin position="443"/>
        <end position="456"/>
    </location>
</feature>
<dbReference type="Gene3D" id="3.10.20.230">
    <property type="entry name" value="Doublecortin domain"/>
    <property type="match status" value="2"/>
</dbReference>
<feature type="compositionally biased region" description="Polar residues" evidence="1">
    <location>
        <begin position="955"/>
        <end position="968"/>
    </location>
</feature>
<evidence type="ECO:0000259" key="2">
    <source>
        <dbReference type="PROSITE" id="PS50309"/>
    </source>
</evidence>
<protein>
    <recommendedName>
        <fullName evidence="2">Doublecortin domain-containing protein</fullName>
    </recommendedName>
</protein>
<feature type="region of interest" description="Disordered" evidence="1">
    <location>
        <begin position="954"/>
        <end position="995"/>
    </location>
</feature>
<evidence type="ECO:0000313" key="4">
    <source>
        <dbReference type="Proteomes" id="UP000625711"/>
    </source>
</evidence>
<feature type="domain" description="Doublecortin" evidence="2">
    <location>
        <begin position="134"/>
        <end position="216"/>
    </location>
</feature>
<feature type="domain" description="Doublecortin" evidence="2">
    <location>
        <begin position="16"/>
        <end position="99"/>
    </location>
</feature>
<sequence length="1333" mass="149246">MSLSQRETEKRFGRPKQITVWENGDFYNDGHMVLINPSHYRTWNGVLSMITDTLKPSIGAIRHLVHLNSKEIVTSFEQLLQNEKYIATGNERLKEARNAYKSPAEKTVENHQSHKYYLEQSPSNAGYASRGLRTILFVMANGKTEEMPCKMVLTESDVESWDTTKDYIARSLDIPEGIQYLYTIFGDVIDNPRDIQNGCIYVAVATNDKFISIDYPKIFSTLLPMREINMERSRTNSDAPPLPRHYPSATKQKTEIMKSKNIKQTQSNETPFQRSNYDKLKPIAVETPHNKETPSPDHENIYFIQTSPMVTKMFTNCASIGITKKPGGPRNRLSRRYCCSPKSPPSKTANTTPPAIKENLGLSITDAISLDLTLDAIEKVKSGSIKRNSVATSSVTETHKSDMKIQADIVTKTDQDTNVTEKDLKRQATPISEANADISNKGKTKDNPSLESKNSDTEAQVSHRTGSFIEKQTNTYPKRKTAKAPSLEVNNSKQQISQFHNVSKPEPNRSTRDISPLKFDPSKNLQSSEITNENGVDIFKQLEGLDLESQTKRRSNKTVQSLAKGEYSIMNKKTKYCKSNEKASAIKSTKNGTIMANTKKSEREAIRKRSSNSYINRNITKNLLKNKTNIEVSNSQIQNRGISKLQAMSPFNSDPNPFISESLMENVTSLKSSKSDEKPDKVPILSKNINHQNIPTQNTVNKKESKTFIENKMGKEKKKEKHTSELRSESVSVSSVLKKSHTLPIISKKSGSSEILNNKNGFETKTSSINKIKISQSDLKEPSSSHAQCSESFSISHFLKSLPDNSVEKPSNYEIHFKRDALNSNIREKSSSPESHNKVGSQIKTSSSSIKSKTSSLKLHTSDIASKSSSSSSPFNKSSPNITRKHQNLSEPEAIPNILQVFRDPNNVFCNHLCSSCCKKPIPDRSSVKVNDILKENSRELMAGSQLIHPIVNPKLTNINQGSSKNIQSSTKTPKPESPSHLKMTSSKLPLEESKVDSCRSSVSIKLNESKSRKLDDIDLPPTENDKTKSISNALVTENESNLFEISKSKEEKEIDLLPSKNDAESCPQDLRLKSSTNLIPEHESVIPDVPLLNEQDVFNLPSPSNNDVEIAESTIQELKKSSSNYLIPVHESIVRNVPILNKQDGINVSPLPEDDLIEGSSRNLEKALMSEDNYDEQEESKLPVSSKNYIKVSESSSQNSKEPEHETDTNPYPRYCNSLCNYCCKPPTIADAPEKSDGESNIHNQEYIKADSKKSSSPLNDSIHTIENIHQPDQVLESNNYRKNSCLGQFLKAGKLKFRCVCIDERCKCITKCTRFCEDKQTQTGSSDHVLS</sequence>
<dbReference type="SMART" id="SM00537">
    <property type="entry name" value="DCX"/>
    <property type="match status" value="2"/>
</dbReference>
<keyword evidence="4" id="KW-1185">Reference proteome</keyword>
<accession>A0A834HU90</accession>
<dbReference type="InterPro" id="IPR036572">
    <property type="entry name" value="Doublecortin_dom_sf"/>
</dbReference>
<name>A0A834HU90_RHYFE</name>
<evidence type="ECO:0000256" key="1">
    <source>
        <dbReference type="SAM" id="MobiDB-lite"/>
    </source>
</evidence>
<dbReference type="Proteomes" id="UP000625711">
    <property type="component" value="Unassembled WGS sequence"/>
</dbReference>
<dbReference type="InterPro" id="IPR003533">
    <property type="entry name" value="Doublecortin_dom"/>
</dbReference>
<dbReference type="OrthoDB" id="1738954at2759"/>
<feature type="compositionally biased region" description="Basic and acidic residues" evidence="1">
    <location>
        <begin position="414"/>
        <end position="426"/>
    </location>
</feature>
<feature type="region of interest" description="Disordered" evidence="1">
    <location>
        <begin position="414"/>
        <end position="527"/>
    </location>
</feature>
<dbReference type="SUPFAM" id="SSF89837">
    <property type="entry name" value="Doublecortin (DC)"/>
    <property type="match status" value="2"/>
</dbReference>
<dbReference type="Pfam" id="PF03607">
    <property type="entry name" value="DCX"/>
    <property type="match status" value="2"/>
</dbReference>
<feature type="compositionally biased region" description="Low complexity" evidence="1">
    <location>
        <begin position="843"/>
        <end position="859"/>
    </location>
</feature>
<dbReference type="GO" id="GO:0035556">
    <property type="term" value="P:intracellular signal transduction"/>
    <property type="evidence" value="ECO:0007669"/>
    <property type="project" value="InterPro"/>
</dbReference>
<evidence type="ECO:0000313" key="3">
    <source>
        <dbReference type="EMBL" id="KAF7266121.1"/>
    </source>
</evidence>
<feature type="compositionally biased region" description="Basic and acidic residues" evidence="1">
    <location>
        <begin position="824"/>
        <end position="837"/>
    </location>
</feature>
<feature type="region of interest" description="Disordered" evidence="1">
    <location>
        <begin position="824"/>
        <end position="889"/>
    </location>
</feature>
<gene>
    <name evidence="3" type="ORF">GWI33_020493</name>
</gene>
<comment type="caution">
    <text evidence="3">The sequence shown here is derived from an EMBL/GenBank/DDBJ whole genome shotgun (WGS) entry which is preliminary data.</text>
</comment>
<feature type="compositionally biased region" description="Low complexity" evidence="1">
    <location>
        <begin position="866"/>
        <end position="881"/>
    </location>
</feature>
<dbReference type="EMBL" id="JAACXV010014560">
    <property type="protein sequence ID" value="KAF7266121.1"/>
    <property type="molecule type" value="Genomic_DNA"/>
</dbReference>
<feature type="region of interest" description="Disordered" evidence="1">
    <location>
        <begin position="325"/>
        <end position="354"/>
    </location>
</feature>
<organism evidence="3 4">
    <name type="scientific">Rhynchophorus ferrugineus</name>
    <name type="common">Red palm weevil</name>
    <name type="synonym">Curculio ferrugineus</name>
    <dbReference type="NCBI Taxonomy" id="354439"/>
    <lineage>
        <taxon>Eukaryota</taxon>
        <taxon>Metazoa</taxon>
        <taxon>Ecdysozoa</taxon>
        <taxon>Arthropoda</taxon>
        <taxon>Hexapoda</taxon>
        <taxon>Insecta</taxon>
        <taxon>Pterygota</taxon>
        <taxon>Neoptera</taxon>
        <taxon>Endopterygota</taxon>
        <taxon>Coleoptera</taxon>
        <taxon>Polyphaga</taxon>
        <taxon>Cucujiformia</taxon>
        <taxon>Curculionidae</taxon>
        <taxon>Dryophthorinae</taxon>
        <taxon>Rhynchophorus</taxon>
    </lineage>
</organism>